<evidence type="ECO:0000259" key="10">
    <source>
        <dbReference type="PROSITE" id="PS51371"/>
    </source>
</evidence>
<dbReference type="InterPro" id="IPR006669">
    <property type="entry name" value="MgtE_transporter"/>
</dbReference>
<reference evidence="11 12" key="1">
    <citation type="submission" date="2016-10" db="EMBL/GenBank/DDBJ databases">
        <authorList>
            <person name="de Groot N.N."/>
        </authorList>
    </citation>
    <scope>NUCLEOTIDE SEQUENCE [LARGE SCALE GENOMIC DNA]</scope>
    <source>
        <strain evidence="11 12">U95</strain>
    </source>
</reference>
<sequence>MSSAQEIASTDVAPDERFELTRKLTAAVLYAVDREDQAQLADLMEPLHAADIADLLEQINAYDRKRLIQLYGREFEGEILSELDENIREEVIAILNPVVLAEAVRDLESDDVVDLIEDLEEPQQEAILEALEDSDRIAVEQSMSFPENSAGRLMQREVVMAPEHWNVGQVIDFMRESDDLPEQFYHVVLVDPRLRPVGNVTLGRIMGSPRNVQISDLMEETFEAFSADLDEEDVAYAFNQYHLISAPVVDGNGRLVGVITIDDAMAVLDEEHEEDILRLAGVGEESSLSDRVMDTTKKRFPWLAVNLVTAILASLVIAQFEETIAGFVALAVLMPIVASMGGNAGTQSLTVAVRALATRDLTGSNVWRVIRRETLVGLINGAVFAIVMALIGIVWFGSPLLGAVIAISMVINLVVAGLAGTIIPIVLDKLKIDPALASGAFVTTVTDVVGFFAFLGLAAMILL</sequence>
<keyword evidence="4 9" id="KW-0812">Transmembrane</keyword>
<evidence type="ECO:0000256" key="6">
    <source>
        <dbReference type="ARBA" id="ARBA00022989"/>
    </source>
</evidence>
<dbReference type="InterPro" id="IPR046342">
    <property type="entry name" value="CBS_dom_sf"/>
</dbReference>
<proteinExistence type="inferred from homology"/>
<evidence type="ECO:0000256" key="9">
    <source>
        <dbReference type="RuleBase" id="RU362011"/>
    </source>
</evidence>
<dbReference type="SUPFAM" id="SSF54631">
    <property type="entry name" value="CBS-domain pair"/>
    <property type="match status" value="1"/>
</dbReference>
<dbReference type="Proteomes" id="UP000198767">
    <property type="component" value="Unassembled WGS sequence"/>
</dbReference>
<evidence type="ECO:0000256" key="4">
    <source>
        <dbReference type="ARBA" id="ARBA00022692"/>
    </source>
</evidence>
<dbReference type="InterPro" id="IPR000644">
    <property type="entry name" value="CBS_dom"/>
</dbReference>
<evidence type="ECO:0000256" key="2">
    <source>
        <dbReference type="ARBA" id="ARBA00009749"/>
    </source>
</evidence>
<dbReference type="InterPro" id="IPR006668">
    <property type="entry name" value="Mg_transptr_MgtE_intracell_dom"/>
</dbReference>
<dbReference type="InterPro" id="IPR036739">
    <property type="entry name" value="SLC41_membr_dom_sf"/>
</dbReference>
<keyword evidence="9" id="KW-1003">Cell membrane</keyword>
<dbReference type="SMART" id="SM00924">
    <property type="entry name" value="MgtE_N"/>
    <property type="match status" value="1"/>
</dbReference>
<evidence type="ECO:0000256" key="7">
    <source>
        <dbReference type="ARBA" id="ARBA00023136"/>
    </source>
</evidence>
<protein>
    <recommendedName>
        <fullName evidence="9">Magnesium transporter MgtE</fullName>
    </recommendedName>
</protein>
<evidence type="ECO:0000256" key="5">
    <source>
        <dbReference type="ARBA" id="ARBA00022842"/>
    </source>
</evidence>
<keyword evidence="6 9" id="KW-1133">Transmembrane helix</keyword>
<keyword evidence="12" id="KW-1185">Reference proteome</keyword>
<feature type="domain" description="CBS" evidence="10">
    <location>
        <begin position="154"/>
        <end position="217"/>
    </location>
</feature>
<organism evidence="11 12">
    <name type="scientific">Epibacterium ulvae</name>
    <dbReference type="NCBI Taxonomy" id="1156985"/>
    <lineage>
        <taxon>Bacteria</taxon>
        <taxon>Pseudomonadati</taxon>
        <taxon>Pseudomonadota</taxon>
        <taxon>Alphaproteobacteria</taxon>
        <taxon>Rhodobacterales</taxon>
        <taxon>Roseobacteraceae</taxon>
        <taxon>Epibacterium</taxon>
    </lineage>
</organism>
<dbReference type="NCBIfam" id="TIGR00400">
    <property type="entry name" value="mgtE"/>
    <property type="match status" value="1"/>
</dbReference>
<keyword evidence="5 9" id="KW-0460">Magnesium</keyword>
<dbReference type="GO" id="GO:0005886">
    <property type="term" value="C:plasma membrane"/>
    <property type="evidence" value="ECO:0007669"/>
    <property type="project" value="UniProtKB-SubCell"/>
</dbReference>
<name>A0A1G5PXR8_9RHOB</name>
<dbReference type="CDD" id="cd04606">
    <property type="entry name" value="CBS_pair_Mg_transporter"/>
    <property type="match status" value="1"/>
</dbReference>
<dbReference type="PROSITE" id="PS51371">
    <property type="entry name" value="CBS"/>
    <property type="match status" value="2"/>
</dbReference>
<evidence type="ECO:0000256" key="3">
    <source>
        <dbReference type="ARBA" id="ARBA00022448"/>
    </source>
</evidence>
<feature type="transmembrane region" description="Helical" evidence="9">
    <location>
        <begin position="324"/>
        <end position="344"/>
    </location>
</feature>
<dbReference type="InterPro" id="IPR038076">
    <property type="entry name" value="MgtE_N_sf"/>
</dbReference>
<dbReference type="OrthoDB" id="9790355at2"/>
<dbReference type="SUPFAM" id="SSF158791">
    <property type="entry name" value="MgtE N-terminal domain-like"/>
    <property type="match status" value="1"/>
</dbReference>
<evidence type="ECO:0000313" key="11">
    <source>
        <dbReference type="EMBL" id="SCZ54182.1"/>
    </source>
</evidence>
<dbReference type="STRING" id="1156985.SAMN04488118_102255"/>
<dbReference type="GO" id="GO:0046872">
    <property type="term" value="F:metal ion binding"/>
    <property type="evidence" value="ECO:0007669"/>
    <property type="project" value="UniProtKB-KW"/>
</dbReference>
<dbReference type="Gene3D" id="1.10.357.20">
    <property type="entry name" value="SLC41 divalent cation transporters, integral membrane domain"/>
    <property type="match status" value="1"/>
</dbReference>
<dbReference type="AlphaFoldDB" id="A0A1G5PXR8"/>
<dbReference type="InterPro" id="IPR006667">
    <property type="entry name" value="SLC41_membr_dom"/>
</dbReference>
<dbReference type="Gene3D" id="3.10.580.10">
    <property type="entry name" value="CBS-domain"/>
    <property type="match status" value="1"/>
</dbReference>
<comment type="function">
    <text evidence="9">Acts as a magnesium transporter.</text>
</comment>
<dbReference type="PANTHER" id="PTHR43773">
    <property type="entry name" value="MAGNESIUM TRANSPORTER MGTE"/>
    <property type="match status" value="1"/>
</dbReference>
<dbReference type="EMBL" id="FMWG01000002">
    <property type="protein sequence ID" value="SCZ54182.1"/>
    <property type="molecule type" value="Genomic_DNA"/>
</dbReference>
<comment type="subunit">
    <text evidence="9">Homodimer.</text>
</comment>
<keyword evidence="7 9" id="KW-0472">Membrane</keyword>
<feature type="transmembrane region" description="Helical" evidence="9">
    <location>
        <begin position="403"/>
        <end position="427"/>
    </location>
</feature>
<dbReference type="PANTHER" id="PTHR43773:SF1">
    <property type="entry name" value="MAGNESIUM TRANSPORTER MGTE"/>
    <property type="match status" value="1"/>
</dbReference>
<evidence type="ECO:0000256" key="8">
    <source>
        <dbReference type="PROSITE-ProRule" id="PRU00703"/>
    </source>
</evidence>
<dbReference type="RefSeq" id="WP_090216437.1">
    <property type="nucleotide sequence ID" value="NZ_FMWG01000002.1"/>
</dbReference>
<evidence type="ECO:0000313" key="12">
    <source>
        <dbReference type="Proteomes" id="UP000198767"/>
    </source>
</evidence>
<dbReference type="GO" id="GO:0015095">
    <property type="term" value="F:magnesium ion transmembrane transporter activity"/>
    <property type="evidence" value="ECO:0007669"/>
    <property type="project" value="UniProtKB-UniRule"/>
</dbReference>
<comment type="subcellular location">
    <subcellularLocation>
        <location evidence="9">Cell membrane</location>
        <topology evidence="9">Multi-pass membrane protein</topology>
    </subcellularLocation>
    <subcellularLocation>
        <location evidence="1">Membrane</location>
        <topology evidence="1">Multi-pass membrane protein</topology>
    </subcellularLocation>
</comment>
<comment type="similarity">
    <text evidence="2 9">Belongs to the SLC41A transporter family.</text>
</comment>
<evidence type="ECO:0000256" key="1">
    <source>
        <dbReference type="ARBA" id="ARBA00004141"/>
    </source>
</evidence>
<feature type="domain" description="CBS" evidence="10">
    <location>
        <begin position="218"/>
        <end position="274"/>
    </location>
</feature>
<dbReference type="SMART" id="SM00116">
    <property type="entry name" value="CBS"/>
    <property type="match status" value="2"/>
</dbReference>
<dbReference type="Pfam" id="PF01769">
    <property type="entry name" value="MgtE"/>
    <property type="match status" value="1"/>
</dbReference>
<feature type="transmembrane region" description="Helical" evidence="9">
    <location>
        <begin position="300"/>
        <end position="318"/>
    </location>
</feature>
<dbReference type="Pfam" id="PF03448">
    <property type="entry name" value="MgtE_N"/>
    <property type="match status" value="1"/>
</dbReference>
<dbReference type="Gene3D" id="1.25.60.10">
    <property type="entry name" value="MgtE N-terminal domain-like"/>
    <property type="match status" value="1"/>
</dbReference>
<keyword evidence="3 9" id="KW-0813">Transport</keyword>
<feature type="transmembrane region" description="Helical" evidence="9">
    <location>
        <begin position="439"/>
        <end position="462"/>
    </location>
</feature>
<keyword evidence="9" id="KW-0479">Metal-binding</keyword>
<gene>
    <name evidence="11" type="ORF">SAMN04488118_102255</name>
</gene>
<dbReference type="SUPFAM" id="SSF161093">
    <property type="entry name" value="MgtE membrane domain-like"/>
    <property type="match status" value="1"/>
</dbReference>
<dbReference type="Pfam" id="PF00571">
    <property type="entry name" value="CBS"/>
    <property type="match status" value="2"/>
</dbReference>
<keyword evidence="8" id="KW-0129">CBS domain</keyword>
<accession>A0A1G5PXR8</accession>
<feature type="transmembrane region" description="Helical" evidence="9">
    <location>
        <begin position="375"/>
        <end position="397"/>
    </location>
</feature>